<dbReference type="Proteomes" id="UP000306324">
    <property type="component" value="Unassembled WGS sequence"/>
</dbReference>
<dbReference type="AlphaFoldDB" id="A0A5S4EH89"/>
<reference evidence="1 2" key="1">
    <citation type="submission" date="2019-04" db="EMBL/GenBank/DDBJ databases">
        <title>A novel phosphate-accumulating bacterium identified in bioreactor for phosphate removal from wastewater.</title>
        <authorList>
            <person name="Kotlyarov R.Y."/>
            <person name="Beletsky A.V."/>
            <person name="Kallistova A.Y."/>
            <person name="Dorofeev A.G."/>
            <person name="Nikolaev Y.Y."/>
            <person name="Pimenov N.V."/>
            <person name="Ravin N.V."/>
            <person name="Mardanov A.V."/>
        </authorList>
    </citation>
    <scope>NUCLEOTIDE SEQUENCE [LARGE SCALE GENOMIC DNA]</scope>
    <source>
        <strain evidence="1 2">Bin19</strain>
    </source>
</reference>
<evidence type="ECO:0000313" key="1">
    <source>
        <dbReference type="EMBL" id="TMQ74657.1"/>
    </source>
</evidence>
<dbReference type="RefSeq" id="WP_246149165.1">
    <property type="nucleotide sequence ID" value="NZ_SWAD01000170.1"/>
</dbReference>
<comment type="caution">
    <text evidence="1">The sequence shown here is derived from an EMBL/GenBank/DDBJ whole genome shotgun (WGS) entry which is preliminary data.</text>
</comment>
<organism evidence="1 2">
    <name type="scientific">Candidatus Accumulibacter phosphatis</name>
    <dbReference type="NCBI Taxonomy" id="327160"/>
    <lineage>
        <taxon>Bacteria</taxon>
        <taxon>Pseudomonadati</taxon>
        <taxon>Pseudomonadota</taxon>
        <taxon>Betaproteobacteria</taxon>
        <taxon>Candidatus Accumulibacter</taxon>
    </lineage>
</organism>
<gene>
    <name evidence="1" type="ORF">ACCUM_3688</name>
</gene>
<evidence type="ECO:0000313" key="2">
    <source>
        <dbReference type="Proteomes" id="UP000306324"/>
    </source>
</evidence>
<proteinExistence type="predicted"/>
<dbReference type="EMBL" id="SWAD01000170">
    <property type="protein sequence ID" value="TMQ74657.1"/>
    <property type="molecule type" value="Genomic_DNA"/>
</dbReference>
<protein>
    <submittedName>
        <fullName evidence="1">Uncharacterized protein</fullName>
    </submittedName>
</protein>
<name>A0A5S4EH89_9PROT</name>
<accession>A0A5S4EH89</accession>
<keyword evidence="2" id="KW-1185">Reference proteome</keyword>
<sequence length="179" mass="20048">MATMDFAAVLQALNQASGFELYRLRAAIDRVLADPKWIRAVQSQLRIGQEINFFDARANKLLTAEVLDFRKKEVLVRQLDTDERWLIAYTCINLDGADVRIREQTPHGLSPQSVAVGDTVGFLDRDQQQRSGKIIRLNEKTVTLLSNGQKWRVGYGLLHHVVDSSAGVAGEPGQFSLLE</sequence>